<dbReference type="GO" id="GO:0005524">
    <property type="term" value="F:ATP binding"/>
    <property type="evidence" value="ECO:0007669"/>
    <property type="project" value="InterPro"/>
</dbReference>
<evidence type="ECO:0000259" key="1">
    <source>
        <dbReference type="Pfam" id="PF20478"/>
    </source>
</evidence>
<dbReference type="Proteomes" id="UP000005408">
    <property type="component" value="Unassembled WGS sequence"/>
</dbReference>
<dbReference type="PANTHER" id="PTHR36981:SF3">
    <property type="entry name" value="UBIQUITIN-LIKE PROTEASE FAMILY PROFILE DOMAIN-CONTAINING PROTEIN"/>
    <property type="match status" value="1"/>
</dbReference>
<dbReference type="InterPro" id="IPR003050">
    <property type="entry name" value="P2X7_purinoceptor"/>
</dbReference>
<evidence type="ECO:0000313" key="3">
    <source>
        <dbReference type="Proteomes" id="UP000005408"/>
    </source>
</evidence>
<dbReference type="AlphaFoldDB" id="A0A8W8MIV5"/>
<reference evidence="2" key="1">
    <citation type="submission" date="2022-08" db="UniProtKB">
        <authorList>
            <consortium name="EnsemblMetazoa"/>
        </authorList>
    </citation>
    <scope>IDENTIFICATION</scope>
    <source>
        <strain evidence="2">05x7-T-G4-1.051#20</strain>
    </source>
</reference>
<dbReference type="GO" id="GO:0005216">
    <property type="term" value="F:monoatomic ion channel activity"/>
    <property type="evidence" value="ECO:0007669"/>
    <property type="project" value="InterPro"/>
</dbReference>
<protein>
    <recommendedName>
        <fullName evidence="1">P2X purinoreceptor 7 intracellular domain-containing protein</fullName>
    </recommendedName>
</protein>
<organism evidence="2 3">
    <name type="scientific">Magallana gigas</name>
    <name type="common">Pacific oyster</name>
    <name type="synonym">Crassostrea gigas</name>
    <dbReference type="NCBI Taxonomy" id="29159"/>
    <lineage>
        <taxon>Eukaryota</taxon>
        <taxon>Metazoa</taxon>
        <taxon>Spiralia</taxon>
        <taxon>Lophotrochozoa</taxon>
        <taxon>Mollusca</taxon>
        <taxon>Bivalvia</taxon>
        <taxon>Autobranchia</taxon>
        <taxon>Pteriomorphia</taxon>
        <taxon>Ostreida</taxon>
        <taxon>Ostreoidea</taxon>
        <taxon>Ostreidae</taxon>
        <taxon>Magallana</taxon>
    </lineage>
</organism>
<dbReference type="EnsemblMetazoa" id="G34538.1">
    <property type="protein sequence ID" value="G34538.1:cds"/>
    <property type="gene ID" value="G34538"/>
</dbReference>
<dbReference type="InterPro" id="IPR046815">
    <property type="entry name" value="P2RX7_C"/>
</dbReference>
<evidence type="ECO:0000313" key="2">
    <source>
        <dbReference type="EnsemblMetazoa" id="G34538.1:cds"/>
    </source>
</evidence>
<name>A0A8W8MIV5_MAGGI</name>
<dbReference type="PRINTS" id="PR01314">
    <property type="entry name" value="P2X7RECEPTOR"/>
</dbReference>
<dbReference type="Pfam" id="PF20478">
    <property type="entry name" value="P2RX7_C"/>
    <property type="match status" value="1"/>
</dbReference>
<proteinExistence type="predicted"/>
<accession>A0A8W8MIV5</accession>
<dbReference type="PANTHER" id="PTHR36981">
    <property type="entry name" value="ZGC:195170"/>
    <property type="match status" value="1"/>
</dbReference>
<dbReference type="GO" id="GO:0016020">
    <property type="term" value="C:membrane"/>
    <property type="evidence" value="ECO:0007669"/>
    <property type="project" value="InterPro"/>
</dbReference>
<keyword evidence="3" id="KW-1185">Reference proteome</keyword>
<sequence length="184" mass="21080">HRGDEAADALSERERILETRIEGMTDEERKDLLLKAGKKHPSLFMELIERVPHGGYHPQPGATSPNWCSCMKCREMPTAVERVCCGRPPNSCQSDLPDFRLLVLDELVLQMAQLYRQDVLALPVDDDYNKGKRHAAYRQFILWHHGRLGIGVRRVIPSCCVWAIRDKFPDQFGQYHGFVPSRLG</sequence>
<feature type="domain" description="P2X purinoreceptor 7 intracellular" evidence="1">
    <location>
        <begin position="54"/>
        <end position="178"/>
    </location>
</feature>
<dbReference type="GO" id="GO:0001614">
    <property type="term" value="F:purinergic nucleotide receptor activity"/>
    <property type="evidence" value="ECO:0007669"/>
    <property type="project" value="InterPro"/>
</dbReference>